<dbReference type="InterPro" id="IPR046348">
    <property type="entry name" value="SIS_dom_sf"/>
</dbReference>
<comment type="similarity">
    <text evidence="4">Belongs to the GPI family.</text>
</comment>
<evidence type="ECO:0000256" key="2">
    <source>
        <dbReference type="ARBA" id="ARBA00023152"/>
    </source>
</evidence>
<dbReference type="PRINTS" id="PR00662">
    <property type="entry name" value="G6PISOMERASE"/>
</dbReference>
<dbReference type="PROSITE" id="PS51463">
    <property type="entry name" value="P_GLUCOSE_ISOMERASE_3"/>
    <property type="match status" value="1"/>
</dbReference>
<evidence type="ECO:0000313" key="6">
    <source>
        <dbReference type="Proteomes" id="UP000179118"/>
    </source>
</evidence>
<dbReference type="Proteomes" id="UP000179118">
    <property type="component" value="Unassembled WGS sequence"/>
</dbReference>
<name>A0A1G2SAA1_9BACT</name>
<evidence type="ECO:0000256" key="3">
    <source>
        <dbReference type="ARBA" id="ARBA00023235"/>
    </source>
</evidence>
<proteinExistence type="inferred from homology"/>
<dbReference type="GO" id="GO:0006094">
    <property type="term" value="P:gluconeogenesis"/>
    <property type="evidence" value="ECO:0007669"/>
    <property type="project" value="UniProtKB-KW"/>
</dbReference>
<dbReference type="CDD" id="cd05015">
    <property type="entry name" value="SIS_PGI_1"/>
    <property type="match status" value="1"/>
</dbReference>
<dbReference type="InterPro" id="IPR001672">
    <property type="entry name" value="G6P_Isomerase"/>
</dbReference>
<dbReference type="SUPFAM" id="SSF53697">
    <property type="entry name" value="SIS domain"/>
    <property type="match status" value="1"/>
</dbReference>
<dbReference type="GO" id="GO:0051156">
    <property type="term" value="P:glucose 6-phosphate metabolic process"/>
    <property type="evidence" value="ECO:0007669"/>
    <property type="project" value="TreeGrafter"/>
</dbReference>
<accession>A0A1G2SAA1</accession>
<evidence type="ECO:0000256" key="4">
    <source>
        <dbReference type="RuleBase" id="RU000612"/>
    </source>
</evidence>
<comment type="catalytic activity">
    <reaction evidence="4">
        <text>alpha-D-glucose 6-phosphate = beta-D-fructose 6-phosphate</text>
        <dbReference type="Rhea" id="RHEA:11816"/>
        <dbReference type="ChEBI" id="CHEBI:57634"/>
        <dbReference type="ChEBI" id="CHEBI:58225"/>
        <dbReference type="EC" id="5.3.1.9"/>
    </reaction>
</comment>
<evidence type="ECO:0000313" key="5">
    <source>
        <dbReference type="EMBL" id="OHA81211.1"/>
    </source>
</evidence>
<comment type="caution">
    <text evidence="5">The sequence shown here is derived from an EMBL/GenBank/DDBJ whole genome shotgun (WGS) entry which is preliminary data.</text>
</comment>
<sequence>MKYQGYMNEDGRNVIDTTHVTGYVATMRLAMSDSAYSLPEASLRLPFDEALLKKSQTLATKLAGPKLMYILDIGIGGSNLGAKALYEATAGTMDAHTPFAPKMLFADTCSPELLADITELLLSEVSDKEEIIIIVASKSGATTETITNASVLVSALEQKFGSLADRIVCITDQNSALWGVGEKQKYHLLPVPKMVGGRFSVFSPAGVFPLLCAGIEGEALMRGAQAIIHDAVERGTESDSFKAAQDIILWHERGAVVFDFFVFHPELESVGKWYRQLFAESIGKGKTLEGAPTTHRMVPTVSIGSTDLHSVEQMHLAQPSIAARFLVRAHAPHWEHQFLAEDKVFAPLVPGVSRRAPCEILDAIYKGVIETYRVRGVSHGEVTLTDLDPESLGALLQFMMCTTMHLANLLHVNAFDQPNVEAYKDATRRILGGKTN</sequence>
<keyword evidence="3 4" id="KW-0413">Isomerase</keyword>
<dbReference type="GO" id="GO:0097367">
    <property type="term" value="F:carbohydrate derivative binding"/>
    <property type="evidence" value="ECO:0007669"/>
    <property type="project" value="InterPro"/>
</dbReference>
<organism evidence="5 6">
    <name type="scientific">Candidatus Yonathbacteria bacterium RIFCSPHIGHO2_02_FULL_44_14</name>
    <dbReference type="NCBI Taxonomy" id="1802724"/>
    <lineage>
        <taxon>Bacteria</taxon>
        <taxon>Candidatus Yonathiibacteriota</taxon>
    </lineage>
</organism>
<gene>
    <name evidence="5" type="ORF">A3D51_01245</name>
</gene>
<dbReference type="UniPathway" id="UPA00109">
    <property type="reaction ID" value="UER00181"/>
</dbReference>
<reference evidence="5 6" key="1">
    <citation type="journal article" date="2016" name="Nat. Commun.">
        <title>Thousands of microbial genomes shed light on interconnected biogeochemical processes in an aquifer system.</title>
        <authorList>
            <person name="Anantharaman K."/>
            <person name="Brown C.T."/>
            <person name="Hug L.A."/>
            <person name="Sharon I."/>
            <person name="Castelle C.J."/>
            <person name="Probst A.J."/>
            <person name="Thomas B.C."/>
            <person name="Singh A."/>
            <person name="Wilkins M.J."/>
            <person name="Karaoz U."/>
            <person name="Brodie E.L."/>
            <person name="Williams K.H."/>
            <person name="Hubbard S.S."/>
            <person name="Banfield J.F."/>
        </authorList>
    </citation>
    <scope>NUCLEOTIDE SEQUENCE [LARGE SCALE GENOMIC DNA]</scope>
</reference>
<keyword evidence="2 4" id="KW-0324">Glycolysis</keyword>
<protein>
    <recommendedName>
        <fullName evidence="4">Glucose-6-phosphate isomerase</fullName>
        <ecNumber evidence="4">5.3.1.9</ecNumber>
    </recommendedName>
</protein>
<dbReference type="AlphaFoldDB" id="A0A1G2SAA1"/>
<dbReference type="GO" id="GO:0005829">
    <property type="term" value="C:cytosol"/>
    <property type="evidence" value="ECO:0007669"/>
    <property type="project" value="TreeGrafter"/>
</dbReference>
<keyword evidence="1 4" id="KW-0312">Gluconeogenesis</keyword>
<dbReference type="GO" id="GO:0006096">
    <property type="term" value="P:glycolytic process"/>
    <property type="evidence" value="ECO:0007669"/>
    <property type="project" value="UniProtKB-UniPathway"/>
</dbReference>
<dbReference type="GO" id="GO:0048029">
    <property type="term" value="F:monosaccharide binding"/>
    <property type="evidence" value="ECO:0007669"/>
    <property type="project" value="TreeGrafter"/>
</dbReference>
<dbReference type="InterPro" id="IPR035476">
    <property type="entry name" value="SIS_PGI_1"/>
</dbReference>
<dbReference type="PANTHER" id="PTHR11469">
    <property type="entry name" value="GLUCOSE-6-PHOSPHATE ISOMERASE"/>
    <property type="match status" value="1"/>
</dbReference>
<evidence type="ECO:0000256" key="1">
    <source>
        <dbReference type="ARBA" id="ARBA00022432"/>
    </source>
</evidence>
<dbReference type="Pfam" id="PF00342">
    <property type="entry name" value="PGI"/>
    <property type="match status" value="1"/>
</dbReference>
<dbReference type="Gene3D" id="3.40.50.10490">
    <property type="entry name" value="Glucose-6-phosphate isomerase like protein, domain 1"/>
    <property type="match status" value="2"/>
</dbReference>
<comment type="pathway">
    <text evidence="4">Carbohydrate degradation; glycolysis; D-glyceraldehyde 3-phosphate and glycerone phosphate from D-glucose: step 2/4.</text>
</comment>
<dbReference type="PANTHER" id="PTHR11469:SF1">
    <property type="entry name" value="GLUCOSE-6-PHOSPHATE ISOMERASE"/>
    <property type="match status" value="1"/>
</dbReference>
<dbReference type="GO" id="GO:0004347">
    <property type="term" value="F:glucose-6-phosphate isomerase activity"/>
    <property type="evidence" value="ECO:0007669"/>
    <property type="project" value="UniProtKB-EC"/>
</dbReference>
<dbReference type="EMBL" id="MHUT01000010">
    <property type="protein sequence ID" value="OHA81211.1"/>
    <property type="molecule type" value="Genomic_DNA"/>
</dbReference>
<dbReference type="EC" id="5.3.1.9" evidence="4"/>